<reference evidence="6" key="2">
    <citation type="submission" date="2015-10" db="EMBL/GenBank/DDBJ databases">
        <title>Improved Draft Genome Sequence of Clostridium pasteurianum Strain ATCC 6013 (DSM 525) Using a Hybrid Next-Generation Sequencing Approach.</title>
        <authorList>
            <person name="Pyne M.E."/>
            <person name="Utturkar S.M."/>
            <person name="Brown S.D."/>
            <person name="Moo-Young M."/>
            <person name="Chung D.A."/>
            <person name="Chou P.C."/>
        </authorList>
    </citation>
    <scope>NUCLEOTIDE SEQUENCE</scope>
    <source>
        <strain evidence="6">ATCC 6013</strain>
    </source>
</reference>
<evidence type="ECO:0000256" key="2">
    <source>
        <dbReference type="ARBA" id="ARBA00023004"/>
    </source>
</evidence>
<evidence type="ECO:0000313" key="8">
    <source>
        <dbReference type="Proteomes" id="UP000030905"/>
    </source>
</evidence>
<dbReference type="EMBL" id="CP009268">
    <property type="protein sequence ID" value="AJA51025.1"/>
    <property type="molecule type" value="Genomic_DNA"/>
</dbReference>
<dbReference type="PANTHER" id="PTHR43432">
    <property type="entry name" value="SLR0285 PROTEIN"/>
    <property type="match status" value="1"/>
</dbReference>
<dbReference type="PATRIC" id="fig|1262449.3.peg.4011"/>
<proteinExistence type="predicted"/>
<dbReference type="PANTHER" id="PTHR43432:SF5">
    <property type="entry name" value="ELP3_MIAA_NIFB-LIKE RADICAL SAM CORE DOMAIN-CONTAINING PROTEIN"/>
    <property type="match status" value="1"/>
</dbReference>
<sequence>MIKEIEAKSMLSTSKDPSRWFGVKYTFNSYRGCQHQCIYCDSRSECYGIENFDDLIVKINSAELLRKELSSKRKKGTIGTGAMGDPYTPAEKKYELTRKALKVISDYNYPVHLITKSNLVLRDIDILQEINKIYASVAITITTTNDDLARKVEPFASPATDRLKALGVLSKAGIVTSITMMPILPFIEDNEENIINIVNRAAHYGVNHIVPWLGMSLRDRQRAYYYSKLDSMFPGIRKKYEKSFGYKYSCSVNNYKKLSNILQEACNKYNISLKMPSYEHKLSSVQLNLFDKL</sequence>
<gene>
    <name evidence="5" type="ORF">CLPA_c09370</name>
    <name evidence="6" type="ORF">CP6013_02214</name>
</gene>
<reference evidence="5 8" key="1">
    <citation type="journal article" date="2015" name="Genome Announc.">
        <title>Complete Genome Sequence of the Nitrogen-Fixing and Solvent-Producing Clostridium pasteurianum DSM 525.</title>
        <authorList>
            <person name="Poehlein A."/>
            <person name="Grosse-Honebrink A."/>
            <person name="Zhang Y."/>
            <person name="Minton N.P."/>
            <person name="Daniel R."/>
        </authorList>
    </citation>
    <scope>NUCLEOTIDE SEQUENCE [LARGE SCALE GENOMIC DNA]</scope>
    <source>
        <strain evidence="5">DSM 525</strain>
        <strain evidence="8">DSM 525 / ATCC 6013</strain>
    </source>
</reference>
<dbReference type="CDD" id="cd01335">
    <property type="entry name" value="Radical_SAM"/>
    <property type="match status" value="1"/>
</dbReference>
<keyword evidence="8" id="KW-1185">Reference proteome</keyword>
<dbReference type="GeneID" id="93073140"/>
<dbReference type="AlphaFoldDB" id="A0A0H3J2J4"/>
<dbReference type="SFLD" id="SFLDS00029">
    <property type="entry name" value="Radical_SAM"/>
    <property type="match status" value="1"/>
</dbReference>
<dbReference type="Proteomes" id="UP000028042">
    <property type="component" value="Unassembled WGS sequence"/>
</dbReference>
<dbReference type="Gene3D" id="3.80.30.30">
    <property type="match status" value="1"/>
</dbReference>
<dbReference type="RefSeq" id="WP_003448199.1">
    <property type="nucleotide sequence ID" value="NZ_ANZB01000021.1"/>
</dbReference>
<keyword evidence="2" id="KW-0408">Iron</keyword>
<dbReference type="Proteomes" id="UP000030905">
    <property type="component" value="Chromosome"/>
</dbReference>
<dbReference type="eggNOG" id="COG1533">
    <property type="taxonomic scope" value="Bacteria"/>
</dbReference>
<evidence type="ECO:0000259" key="4">
    <source>
        <dbReference type="SMART" id="SM00729"/>
    </source>
</evidence>
<dbReference type="SUPFAM" id="SSF102114">
    <property type="entry name" value="Radical SAM enzymes"/>
    <property type="match status" value="1"/>
</dbReference>
<evidence type="ECO:0000256" key="3">
    <source>
        <dbReference type="ARBA" id="ARBA00023014"/>
    </source>
</evidence>
<dbReference type="EMBL" id="JPGY02000001">
    <property type="protein sequence ID" value="KRU12966.1"/>
    <property type="molecule type" value="Genomic_DNA"/>
</dbReference>
<dbReference type="GO" id="GO:0046872">
    <property type="term" value="F:metal ion binding"/>
    <property type="evidence" value="ECO:0007669"/>
    <property type="project" value="UniProtKB-KW"/>
</dbReference>
<evidence type="ECO:0000313" key="7">
    <source>
        <dbReference type="Proteomes" id="UP000028042"/>
    </source>
</evidence>
<feature type="domain" description="Elp3/MiaA/NifB-like radical SAM core" evidence="4">
    <location>
        <begin position="23"/>
        <end position="246"/>
    </location>
</feature>
<dbReference type="SMART" id="SM00729">
    <property type="entry name" value="Elp3"/>
    <property type="match status" value="1"/>
</dbReference>
<evidence type="ECO:0000313" key="6">
    <source>
        <dbReference type="EMBL" id="KRU12966.1"/>
    </source>
</evidence>
<reference evidence="6 7" key="3">
    <citation type="journal article" name="Genome Announc.">
        <title>Improved Draft Genome Sequence of Clostridium pasteurianum Strain ATCC 6013 (DSM 525) Using a Hybrid Next-Generation Sequencing Approach.</title>
        <authorList>
            <person name="Pyne M.E."/>
            <person name="Utturkar S."/>
            <person name="Brown S.D."/>
            <person name="Moo-Young M."/>
            <person name="Chung D.A."/>
            <person name="Chou C.P."/>
        </authorList>
    </citation>
    <scope>NUCLEOTIDE SEQUENCE [LARGE SCALE GENOMIC DNA]</scope>
    <source>
        <strain evidence="6 7">ATCC 6013</strain>
    </source>
</reference>
<organism evidence="5 8">
    <name type="scientific">Clostridium pasteurianum DSM 525 = ATCC 6013</name>
    <dbReference type="NCBI Taxonomy" id="1262449"/>
    <lineage>
        <taxon>Bacteria</taxon>
        <taxon>Bacillati</taxon>
        <taxon>Bacillota</taxon>
        <taxon>Clostridia</taxon>
        <taxon>Eubacteriales</taxon>
        <taxon>Clostridiaceae</taxon>
        <taxon>Clostridium</taxon>
    </lineage>
</organism>
<evidence type="ECO:0000256" key="1">
    <source>
        <dbReference type="ARBA" id="ARBA00022723"/>
    </source>
</evidence>
<dbReference type="GO" id="GO:0051536">
    <property type="term" value="F:iron-sulfur cluster binding"/>
    <property type="evidence" value="ECO:0007669"/>
    <property type="project" value="UniProtKB-KW"/>
</dbReference>
<keyword evidence="3" id="KW-0411">Iron-sulfur</keyword>
<dbReference type="KEGG" id="cpat:CLPA_c09370"/>
<dbReference type="InterPro" id="IPR006638">
    <property type="entry name" value="Elp3/MiaA/NifB-like_rSAM"/>
</dbReference>
<accession>A0A0H3J2J4</accession>
<dbReference type="Pfam" id="PF04055">
    <property type="entry name" value="Radical_SAM"/>
    <property type="match status" value="1"/>
</dbReference>
<evidence type="ECO:0000313" key="5">
    <source>
        <dbReference type="EMBL" id="AJA51025.1"/>
    </source>
</evidence>
<dbReference type="InterPro" id="IPR058240">
    <property type="entry name" value="rSAM_sf"/>
</dbReference>
<dbReference type="InterPro" id="IPR040086">
    <property type="entry name" value="MJ0683-like"/>
</dbReference>
<dbReference type="KEGG" id="cpae:CPAST_c09370"/>
<keyword evidence="1" id="KW-0479">Metal-binding</keyword>
<protein>
    <submittedName>
        <fullName evidence="6">Radical SAM domain protein</fullName>
    </submittedName>
</protein>
<dbReference type="SFLD" id="SFLDG01084">
    <property type="entry name" value="Uncharacterised_Radical_SAM_Su"/>
    <property type="match status" value="1"/>
</dbReference>
<dbReference type="InterPro" id="IPR007197">
    <property type="entry name" value="rSAM"/>
</dbReference>
<dbReference type="GO" id="GO:0003824">
    <property type="term" value="F:catalytic activity"/>
    <property type="evidence" value="ECO:0007669"/>
    <property type="project" value="InterPro"/>
</dbReference>
<name>A0A0H3J2J4_CLOPA</name>